<organism evidence="3 4">
    <name type="scientific">Sphaerochaeta globosa (strain ATCC BAA-1886 / DSM 22777 / Buddy)</name>
    <name type="common">Spirochaeta sp. (strain Buddy)</name>
    <dbReference type="NCBI Taxonomy" id="158189"/>
    <lineage>
        <taxon>Bacteria</taxon>
        <taxon>Pseudomonadati</taxon>
        <taxon>Spirochaetota</taxon>
        <taxon>Spirochaetia</taxon>
        <taxon>Spirochaetales</taxon>
        <taxon>Sphaerochaetaceae</taxon>
        <taxon>Sphaerochaeta</taxon>
    </lineage>
</organism>
<evidence type="ECO:0000259" key="2">
    <source>
        <dbReference type="Pfam" id="PF00144"/>
    </source>
</evidence>
<dbReference type="OrthoDB" id="9770183at2"/>
<dbReference type="PANTHER" id="PTHR43283">
    <property type="entry name" value="BETA-LACTAMASE-RELATED"/>
    <property type="match status" value="1"/>
</dbReference>
<dbReference type="HOGENOM" id="CLU_020027_1_1_12"/>
<feature type="domain" description="Beta-lactamase-related" evidence="2">
    <location>
        <begin position="13"/>
        <end position="334"/>
    </location>
</feature>
<dbReference type="STRING" id="158189.SpiBuddy_2510"/>
<dbReference type="MEROPS" id="S12.950"/>
<dbReference type="InterPro" id="IPR012338">
    <property type="entry name" value="Beta-lactam/transpept-like"/>
</dbReference>
<dbReference type="GO" id="GO:0016787">
    <property type="term" value="F:hydrolase activity"/>
    <property type="evidence" value="ECO:0007669"/>
    <property type="project" value="UniProtKB-KW"/>
</dbReference>
<evidence type="ECO:0000256" key="1">
    <source>
        <dbReference type="ARBA" id="ARBA00022801"/>
    </source>
</evidence>
<dbReference type="Proteomes" id="UP000008466">
    <property type="component" value="Chromosome"/>
</dbReference>
<name>F0RRR3_SPHGB</name>
<dbReference type="eggNOG" id="COG1680">
    <property type="taxonomic scope" value="Bacteria"/>
</dbReference>
<accession>F0RRR3</accession>
<dbReference type="RefSeq" id="WP_013608167.1">
    <property type="nucleotide sequence ID" value="NC_015152.1"/>
</dbReference>
<dbReference type="InterPro" id="IPR050789">
    <property type="entry name" value="Diverse_Enzym_Activities"/>
</dbReference>
<proteinExistence type="predicted"/>
<dbReference type="EMBL" id="CP002541">
    <property type="protein sequence ID" value="ADY14322.1"/>
    <property type="molecule type" value="Genomic_DNA"/>
</dbReference>
<dbReference type="PANTHER" id="PTHR43283:SF11">
    <property type="entry name" value="BETA-LACTAMASE-RELATED DOMAIN-CONTAINING PROTEIN"/>
    <property type="match status" value="1"/>
</dbReference>
<keyword evidence="1" id="KW-0378">Hydrolase</keyword>
<keyword evidence="4" id="KW-1185">Reference proteome</keyword>
<dbReference type="Pfam" id="PF00144">
    <property type="entry name" value="Beta-lactamase"/>
    <property type="match status" value="1"/>
</dbReference>
<dbReference type="AlphaFoldDB" id="F0RRR3"/>
<dbReference type="Gene3D" id="3.40.710.10">
    <property type="entry name" value="DD-peptidase/beta-lactamase superfamily"/>
    <property type="match status" value="1"/>
</dbReference>
<evidence type="ECO:0000313" key="3">
    <source>
        <dbReference type="EMBL" id="ADY14322.1"/>
    </source>
</evidence>
<reference evidence="4" key="1">
    <citation type="submission" date="2011-02" db="EMBL/GenBank/DDBJ databases">
        <title>Complete sequence of Spirochaeta sp. Buddy.</title>
        <authorList>
            <person name="Lucas S."/>
            <person name="Copeland A."/>
            <person name="Lapidus A."/>
            <person name="Cheng J.-F."/>
            <person name="Goodwin L."/>
            <person name="Pitluck S."/>
            <person name="Zeytun A."/>
            <person name="Detter J.C."/>
            <person name="Han C."/>
            <person name="Tapia R."/>
            <person name="Land M."/>
            <person name="Hauser L."/>
            <person name="Kyrpides N."/>
            <person name="Ivanova N."/>
            <person name="Mikhailova N."/>
            <person name="Pagani I."/>
            <person name="Ritalahti K.M."/>
            <person name="Loeffler F.E."/>
            <person name="Woyke T."/>
        </authorList>
    </citation>
    <scope>NUCLEOTIDE SEQUENCE [LARGE SCALE GENOMIC DNA]</scope>
    <source>
        <strain evidence="4">ATCC BAA-1886 / DSM 22777 / Buddy</strain>
    </source>
</reference>
<dbReference type="KEGG" id="sbu:SpiBuddy_2510"/>
<protein>
    <submittedName>
        <fullName evidence="3">Beta-lactamase</fullName>
    </submittedName>
</protein>
<sequence>MNEQERLESLSPLVQQYIGEQYFSGAVIALSHAQSTCSKAWGTTAMQGGPLDGSHLFDLASLTKLFTTLAVLRLIDTAMVSDQTRLLDILHFPDPVLATYLGKVTVSSLLTHTSGLPAWYPFYTRQGESFEGILHDILHSTPLQTGVVYSDLNFMLLGMVVSSVTKLSLEQAMRSLVFEPLNLKSATYHPKRSRCVATEFGNQIEKRMVSERGLHFDGWRSEQVPLCGQCNDGNGFYYFGGVAGHAGIFADATDVLAVGRAFDSKRGTFLSPDVLTRTLHDWGGGRGFGIQYGELYPNGGFGHTGFTGTYLYIHPQRDLVITILTNRLHAPVVQSINHIRIEVVMQLLRSIAS</sequence>
<evidence type="ECO:0000313" key="4">
    <source>
        <dbReference type="Proteomes" id="UP000008466"/>
    </source>
</evidence>
<dbReference type="SUPFAM" id="SSF56601">
    <property type="entry name" value="beta-lactamase/transpeptidase-like"/>
    <property type="match status" value="1"/>
</dbReference>
<dbReference type="InterPro" id="IPR001466">
    <property type="entry name" value="Beta-lactam-related"/>
</dbReference>
<gene>
    <name evidence="3" type="ordered locus">SpiBuddy_2510</name>
</gene>